<gene>
    <name evidence="2" type="ordered locus">STAUR_7446</name>
</gene>
<dbReference type="HOGENOM" id="CLU_2119628_0_0_7"/>
<dbReference type="EMBL" id="CP002271">
    <property type="protein sequence ID" value="ADO75202.1"/>
    <property type="molecule type" value="Genomic_DNA"/>
</dbReference>
<evidence type="ECO:0000313" key="3">
    <source>
        <dbReference type="Proteomes" id="UP000001351"/>
    </source>
</evidence>
<dbReference type="Proteomes" id="UP000001351">
    <property type="component" value="Chromosome"/>
</dbReference>
<accession>E3FFU3</accession>
<evidence type="ECO:0000256" key="1">
    <source>
        <dbReference type="SAM" id="MobiDB-lite"/>
    </source>
</evidence>
<dbReference type="AlphaFoldDB" id="E3FFU3"/>
<sequence length="114" mass="12362">MTGARALARWKPDGVFVTGAGGVRFEPLPPPAQSEVERLLRGERHRVLRLLEKRGALPAQGPRTHQHSFPAGPWAAPRQWASISPIVLISASELADLLHGCGHPGTQALAYHVR</sequence>
<dbReference type="KEGG" id="sur:STAUR_7446"/>
<reference evidence="2 3" key="1">
    <citation type="journal article" date="2011" name="Mol. Biol. Evol.">
        <title>Comparative genomic analysis of fruiting body formation in Myxococcales.</title>
        <authorList>
            <person name="Huntley S."/>
            <person name="Hamann N."/>
            <person name="Wegener-Feldbrugge S."/>
            <person name="Treuner-Lange A."/>
            <person name="Kube M."/>
            <person name="Reinhardt R."/>
            <person name="Klages S."/>
            <person name="Muller R."/>
            <person name="Ronning C.M."/>
            <person name="Nierman W.C."/>
            <person name="Sogaard-Andersen L."/>
        </authorList>
    </citation>
    <scope>NUCLEOTIDE SEQUENCE [LARGE SCALE GENOMIC DNA]</scope>
    <source>
        <strain evidence="2 3">DW4/3-1</strain>
    </source>
</reference>
<keyword evidence="3" id="KW-1185">Reference proteome</keyword>
<organism evidence="2 3">
    <name type="scientific">Stigmatella aurantiaca (strain DW4/3-1)</name>
    <dbReference type="NCBI Taxonomy" id="378806"/>
    <lineage>
        <taxon>Bacteria</taxon>
        <taxon>Pseudomonadati</taxon>
        <taxon>Myxococcota</taxon>
        <taxon>Myxococcia</taxon>
        <taxon>Myxococcales</taxon>
        <taxon>Cystobacterineae</taxon>
        <taxon>Archangiaceae</taxon>
        <taxon>Stigmatella</taxon>
    </lineage>
</organism>
<feature type="region of interest" description="Disordered" evidence="1">
    <location>
        <begin position="54"/>
        <end position="73"/>
    </location>
</feature>
<proteinExistence type="predicted"/>
<protein>
    <submittedName>
        <fullName evidence="2">Uncharacterized protein</fullName>
    </submittedName>
</protein>
<evidence type="ECO:0000313" key="2">
    <source>
        <dbReference type="EMBL" id="ADO75202.1"/>
    </source>
</evidence>
<name>E3FFU3_STIAD</name>